<dbReference type="NCBIfam" id="NF033679">
    <property type="entry name" value="DNRLRE_dom"/>
    <property type="match status" value="1"/>
</dbReference>
<dbReference type="Gene3D" id="2.180.10.10">
    <property type="entry name" value="RHS repeat-associated core"/>
    <property type="match status" value="2"/>
</dbReference>
<feature type="chain" id="PRO_5045879763" evidence="3">
    <location>
        <begin position="32"/>
        <end position="2001"/>
    </location>
</feature>
<dbReference type="InterPro" id="IPR056823">
    <property type="entry name" value="TEN-like_YD-shell"/>
</dbReference>
<sequence length="2001" mass="224283">MRKRKSKWYSFISYLLAFTMMFSTLAPFVQAEENAPLAVNASPTEAPENGEAPISNNEGSSSSPSANVEQGDSIPASDAANETSEAGSPSFSNDNQNIVSANDPYPKEKEIPALRTETAKVYENSDGTYTAEVFAEPIHFKKNGQWVDIDNTLVENSQQEFENKANQFKVKFSKKPKQNRRARLFTYEIAGHQVAVELSDDDASATKVFRGIKDVAGTLQKDRIQYKQIYPGVTFDYTLDGTKVKENIILDSYQGNNRFTFHIKAQGLKAEKQASGIIEFTDAKTGEFLFYIQRPYMYDSSKEGNVSEQVTQEVTPVDDGFILTVTADEAYLKDPNRVYPVVIDPWIDVFQAQDTYIASGSSTGYHNTDKLLVGYDQTIGKTRSLLKWTLPVIPNGEVAGASVGLYQYTSNANVPIYLHRVTSSYNTTTVTWASQPSFSATAEDSQSSTSTGYVYFNVSNLVKSWYDGTQSNNGILVKYADSQEGTAKTKYFRATEWVNPDGSPFGKPKLVVSFRPKELLGITDYWTYTPDLFQGEGTAVVNVINGNMVYEINLLSLPGKTDAFHLNLVYNSRSNYSGSYGKGWMFSAQQSLYINPDKSIIEYRDDKGTRYHFAKQQHDTSDTYSAPEGTYLELTSDANGYYIKRPDETTLYFDQSGRNTKIVDEKGNAIIYEFDGSSNRVIKIKEQYKNEPPTREVSLSYNANGLLEKVVDFRGTQMVLTYETVNGTNRLTNIIYGYNRTEKKTIAFDYNANHQLIGITDANGNRGEIQYDSSNRVTKLIDPRSTTIYSELSYPSATETIFTDARGNKTYYKNNSDQNKATVNVTQITEDYQGTAPATTIYEWEKNRIVKVMEPNKNTGDPDPSVTHQAQYDEKGNLKEASSPNNLQVTNDYDDKANLIKEQFSNGSYGQYVYDEQSNLIFSTNNYVLTDYNTYDRFGNVLSTASPTRVTHNRLPNSSFEYVDTSGYPLNWRRYTAGQYARSSDHAAGKYSAKITLTGSESGGYYSQIIPVQADEGDKNYTIAGYVKTQSVTGTGAQFRIYPLDASQQNIKDSSGQSIVFLSSSLTGTNDWTRLSDYVQLPANTAYVRVDLLFKGAGTVYFDAVQFLYGAILDDYYSNENAGFEWGTGAVADTWELNSLGANDGRTTERVRRGSYSLKINGAANTSRYVGQYVEVSGTKGTPITISGWAYTTGANASGGFFGLRLRFVKLDGTSTAVDIPFDSSERLSNQWQFVKKTVRADVDFTQMKVYAMYENQTGTVYFDNMKVEERAATASQTYTSDGSLVQTETDELGRTTSYNYDANGNQTASILPSGKKTNYQYDYLDRLKSVTLVASSDTDPNNITTSYEYDAQGNVKKRIDPRGYVTSFEYNAINQINVETDPLGKFIRYDYDQAGNVKLIEKGKGATALSSIGLIYDRKNQLQEKWINGQKAYTYSYDRTGNVKAITLADGKTYSFSYDENSRLQTAQEPGGYTVENVYDNTAGSLTNGMRTSYKETVGGARYTTSFGYDILRRLTSLTASTGQKTEFYYNESGQPARIKWANTTVHQSYDDSGNLQTQQIIGNDLLKLVYGYDADDNIVSYFDGTHTHTYTYDFANRLKSWTYQGNTVQYDYDASGNLKNPHGKTLTFNAANEIEGFTYDDAGNLLEDDRYQYTWDGEGRLLSVKDVNGNEVASFTYRPDGLRETKTVNGVTYHYHYDGSDLIRITNDNGQTVWAFTWANGKPNTVTSGNGDTFYYVTNYRGDVVGIVDENGTTVANYSYDPWGKVLSVSENAAVTGQPIGYAGYYYDRETKLYYLQARYYDPETARFLSRDTFSGHDTRPLTQNLYLYCESNPVMYYDPDGNDAIWITAKNGAHGFGHTSLLIQRKDGSWYYFYWGGRGGKPHGTAEVYLCKVPSGNVKDLGKLNKWLKDNGLPGGKYTSAVYIKGNFEGSYSYAKKLLKPSEKYDVFYNNCMQKSAEVLARGTRKGKPILSDFQVDTLKRIRIPRLADDVIRGWKDW</sequence>
<name>A0ABT5W671_9BACL</name>
<dbReference type="InterPro" id="IPR006530">
    <property type="entry name" value="YD"/>
</dbReference>
<evidence type="ECO:0000313" key="7">
    <source>
        <dbReference type="Proteomes" id="UP001213979"/>
    </source>
</evidence>
<comment type="caution">
    <text evidence="6">The sequence shown here is derived from an EMBL/GenBank/DDBJ whole genome shotgun (WGS) entry which is preliminary data.</text>
</comment>
<evidence type="ECO:0000259" key="5">
    <source>
        <dbReference type="Pfam" id="PF25023"/>
    </source>
</evidence>
<keyword evidence="7" id="KW-1185">Reference proteome</keyword>
<dbReference type="InterPro" id="IPR045351">
    <property type="entry name" value="DUF6531"/>
</dbReference>
<feature type="domain" description="DUF6531" evidence="4">
    <location>
        <begin position="541"/>
        <end position="613"/>
    </location>
</feature>
<dbReference type="InterPro" id="IPR022385">
    <property type="entry name" value="Rhs_assc_core"/>
</dbReference>
<accession>A0ABT5W671</accession>
<feature type="compositionally biased region" description="Polar residues" evidence="2">
    <location>
        <begin position="80"/>
        <end position="100"/>
    </location>
</feature>
<evidence type="ECO:0000256" key="2">
    <source>
        <dbReference type="SAM" id="MobiDB-lite"/>
    </source>
</evidence>
<feature type="compositionally biased region" description="Low complexity" evidence="2">
    <location>
        <begin position="55"/>
        <end position="67"/>
    </location>
</feature>
<protein>
    <submittedName>
        <fullName evidence="6">DNRLRE domain-containing protein</fullName>
    </submittedName>
</protein>
<dbReference type="PANTHER" id="PTHR32305:SF15">
    <property type="entry name" value="PROTEIN RHSA-RELATED"/>
    <property type="match status" value="1"/>
</dbReference>
<evidence type="ECO:0000313" key="6">
    <source>
        <dbReference type="EMBL" id="MDE8564829.1"/>
    </source>
</evidence>
<keyword evidence="3" id="KW-0732">Signal</keyword>
<feature type="domain" description="Teneurin-like YD-shell" evidence="5">
    <location>
        <begin position="1249"/>
        <end position="1398"/>
    </location>
</feature>
<dbReference type="Pfam" id="PF05593">
    <property type="entry name" value="RHS_repeat"/>
    <property type="match status" value="1"/>
</dbReference>
<dbReference type="Pfam" id="PF25023">
    <property type="entry name" value="TEN_YD-shell"/>
    <property type="match status" value="3"/>
</dbReference>
<feature type="domain" description="Teneurin-like YD-shell" evidence="5">
    <location>
        <begin position="1427"/>
        <end position="1558"/>
    </location>
</feature>
<keyword evidence="1" id="KW-0677">Repeat</keyword>
<reference evidence="6 7" key="1">
    <citation type="submission" date="2023-01" db="EMBL/GenBank/DDBJ databases">
        <title>Genome-based reclassification of Anoxybacillus geothermalis as a later heterotypic synonym of Anoxybacillus rupiensis.</title>
        <authorList>
            <person name="Inan Bektas K."/>
            <person name="Canakci S."/>
            <person name="Belduz A.A."/>
            <person name="Guler H.H."/>
        </authorList>
    </citation>
    <scope>NUCLEOTIDE SEQUENCE [LARGE SCALE GENOMIC DNA]</scope>
    <source>
        <strain evidence="6 7">DSM 17127</strain>
    </source>
</reference>
<feature type="region of interest" description="Disordered" evidence="2">
    <location>
        <begin position="41"/>
        <end position="111"/>
    </location>
</feature>
<dbReference type="InterPro" id="IPR050708">
    <property type="entry name" value="T6SS_VgrG/RHS"/>
</dbReference>
<gene>
    <name evidence="6" type="ORF">PNH38_13245</name>
</gene>
<dbReference type="NCBIfam" id="TIGR03696">
    <property type="entry name" value="Rhs_assc_core"/>
    <property type="match status" value="1"/>
</dbReference>
<dbReference type="Gene3D" id="2.60.120.260">
    <property type="entry name" value="Galactose-binding domain-like"/>
    <property type="match status" value="2"/>
</dbReference>
<evidence type="ECO:0000259" key="4">
    <source>
        <dbReference type="Pfam" id="PF20148"/>
    </source>
</evidence>
<dbReference type="Pfam" id="PF20148">
    <property type="entry name" value="DUF6531"/>
    <property type="match status" value="1"/>
</dbReference>
<dbReference type="EMBL" id="JAQOTG010000014">
    <property type="protein sequence ID" value="MDE8564829.1"/>
    <property type="molecule type" value="Genomic_DNA"/>
</dbReference>
<feature type="signal peptide" evidence="3">
    <location>
        <begin position="1"/>
        <end position="31"/>
    </location>
</feature>
<dbReference type="RefSeq" id="WP_159719514.1">
    <property type="nucleotide sequence ID" value="NZ_JAQOTG010000014.1"/>
</dbReference>
<dbReference type="NCBIfam" id="TIGR01643">
    <property type="entry name" value="YD_repeat_2x"/>
    <property type="match status" value="3"/>
</dbReference>
<dbReference type="PANTHER" id="PTHR32305">
    <property type="match status" value="1"/>
</dbReference>
<evidence type="ECO:0000256" key="3">
    <source>
        <dbReference type="SAM" id="SignalP"/>
    </source>
</evidence>
<proteinExistence type="predicted"/>
<organism evidence="6 7">
    <name type="scientific">Anoxybacteroides rupiense</name>
    <dbReference type="NCBI Taxonomy" id="311460"/>
    <lineage>
        <taxon>Bacteria</taxon>
        <taxon>Bacillati</taxon>
        <taxon>Bacillota</taxon>
        <taxon>Bacilli</taxon>
        <taxon>Bacillales</taxon>
        <taxon>Anoxybacillaceae</taxon>
        <taxon>Anoxybacteroides</taxon>
    </lineage>
</organism>
<dbReference type="Proteomes" id="UP001213979">
    <property type="component" value="Unassembled WGS sequence"/>
</dbReference>
<feature type="domain" description="Teneurin-like YD-shell" evidence="5">
    <location>
        <begin position="1563"/>
        <end position="1837"/>
    </location>
</feature>
<dbReference type="InterPro" id="IPR031325">
    <property type="entry name" value="RHS_repeat"/>
</dbReference>
<evidence type="ECO:0000256" key="1">
    <source>
        <dbReference type="ARBA" id="ARBA00022737"/>
    </source>
</evidence>